<dbReference type="InterPro" id="IPR000086">
    <property type="entry name" value="NUDIX_hydrolase_dom"/>
</dbReference>
<dbReference type="SUPFAM" id="SSF55811">
    <property type="entry name" value="Nudix"/>
    <property type="match status" value="1"/>
</dbReference>
<feature type="domain" description="Nudix hydrolase" evidence="5">
    <location>
        <begin position="23"/>
        <end position="154"/>
    </location>
</feature>
<evidence type="ECO:0000256" key="2">
    <source>
        <dbReference type="ARBA" id="ARBA00022723"/>
    </source>
</evidence>
<dbReference type="GO" id="GO:0008486">
    <property type="term" value="F:diphosphoinositol-polyphosphate diphosphatase activity"/>
    <property type="evidence" value="ECO:0007669"/>
    <property type="project" value="TreeGrafter"/>
</dbReference>
<dbReference type="InterPro" id="IPR015797">
    <property type="entry name" value="NUDIX_hydrolase-like_dom_sf"/>
</dbReference>
<dbReference type="Proteomes" id="UP000027471">
    <property type="component" value="Unassembled WGS sequence"/>
</dbReference>
<dbReference type="eggNOG" id="COG0494">
    <property type="taxonomic scope" value="Bacteria"/>
</dbReference>
<dbReference type="PANTHER" id="PTHR12629:SF0">
    <property type="entry name" value="DIPHOSPHOINOSITOL-POLYPHOSPHATE DIPHOSPHATASE"/>
    <property type="match status" value="1"/>
</dbReference>
<dbReference type="PROSITE" id="PS51462">
    <property type="entry name" value="NUDIX"/>
    <property type="match status" value="1"/>
</dbReference>
<protein>
    <recommendedName>
        <fullName evidence="5">Nudix hydrolase domain-containing protein</fullName>
    </recommendedName>
</protein>
<dbReference type="GO" id="GO:1901911">
    <property type="term" value="P:adenosine 5'-(hexahydrogen pentaphosphate) catabolic process"/>
    <property type="evidence" value="ECO:0007669"/>
    <property type="project" value="TreeGrafter"/>
</dbReference>
<dbReference type="PANTHER" id="PTHR12629">
    <property type="entry name" value="DIPHOSPHOINOSITOL POLYPHOSPHATE PHOSPHOHYDROLASE"/>
    <property type="match status" value="1"/>
</dbReference>
<evidence type="ECO:0000313" key="6">
    <source>
        <dbReference type="EMBL" id="KEO61289.1"/>
    </source>
</evidence>
<name>A0A074JXR8_9RHOB</name>
<comment type="cofactor">
    <cofactor evidence="1">
        <name>Mg(2+)</name>
        <dbReference type="ChEBI" id="CHEBI:18420"/>
    </cofactor>
</comment>
<dbReference type="GO" id="GO:1901907">
    <property type="term" value="P:diadenosine pentaphosphate catabolic process"/>
    <property type="evidence" value="ECO:0007669"/>
    <property type="project" value="TreeGrafter"/>
</dbReference>
<proteinExistence type="predicted"/>
<dbReference type="GO" id="GO:0005737">
    <property type="term" value="C:cytoplasm"/>
    <property type="evidence" value="ECO:0007669"/>
    <property type="project" value="TreeGrafter"/>
</dbReference>
<sequence>MAAQTLKLAKRVAKDLLGRRPASLQVAALCTRLRDGKVQVLLITSRDSGRWVVPKGWPMRGRSLSGAARQEAWEEAGVKGRISSDPLGSFHYDKRLEGGLAVPTDVLVYHLKIEKMSKSYPEDHQRKRRWFSPNQAAKRVSEDGLKDILHGLIR</sequence>
<dbReference type="STRING" id="1353528.DT23_09355"/>
<dbReference type="AlphaFoldDB" id="A0A074JXR8"/>
<evidence type="ECO:0000256" key="3">
    <source>
        <dbReference type="ARBA" id="ARBA00022801"/>
    </source>
</evidence>
<comment type="caution">
    <text evidence="6">The sequence shown here is derived from an EMBL/GenBank/DDBJ whole genome shotgun (WGS) entry which is preliminary data.</text>
</comment>
<organism evidence="6 7">
    <name type="scientific">Thioclava indica</name>
    <dbReference type="NCBI Taxonomy" id="1353528"/>
    <lineage>
        <taxon>Bacteria</taxon>
        <taxon>Pseudomonadati</taxon>
        <taxon>Pseudomonadota</taxon>
        <taxon>Alphaproteobacteria</taxon>
        <taxon>Rhodobacterales</taxon>
        <taxon>Paracoccaceae</taxon>
        <taxon>Thioclava</taxon>
    </lineage>
</organism>
<dbReference type="GO" id="GO:0000298">
    <property type="term" value="F:endopolyphosphatase activity"/>
    <property type="evidence" value="ECO:0007669"/>
    <property type="project" value="TreeGrafter"/>
</dbReference>
<keyword evidence="7" id="KW-1185">Reference proteome</keyword>
<dbReference type="EMBL" id="AUNB01000002">
    <property type="protein sequence ID" value="KEO61289.1"/>
    <property type="molecule type" value="Genomic_DNA"/>
</dbReference>
<dbReference type="RefSeq" id="WP_240473525.1">
    <property type="nucleotide sequence ID" value="NZ_AUNB01000002.1"/>
</dbReference>
<gene>
    <name evidence="6" type="ORF">DT23_09355</name>
</gene>
<dbReference type="GO" id="GO:0034432">
    <property type="term" value="F:bis(5'-adenosyl)-pentaphosphatase activity"/>
    <property type="evidence" value="ECO:0007669"/>
    <property type="project" value="TreeGrafter"/>
</dbReference>
<keyword evidence="4" id="KW-0460">Magnesium</keyword>
<dbReference type="GO" id="GO:0071543">
    <property type="term" value="P:diphosphoinositol polyphosphate metabolic process"/>
    <property type="evidence" value="ECO:0007669"/>
    <property type="project" value="TreeGrafter"/>
</dbReference>
<evidence type="ECO:0000313" key="7">
    <source>
        <dbReference type="Proteomes" id="UP000027471"/>
    </source>
</evidence>
<evidence type="ECO:0000256" key="1">
    <source>
        <dbReference type="ARBA" id="ARBA00001946"/>
    </source>
</evidence>
<accession>A0A074JXR8</accession>
<dbReference type="Pfam" id="PF00293">
    <property type="entry name" value="NUDIX"/>
    <property type="match status" value="1"/>
</dbReference>
<evidence type="ECO:0000256" key="4">
    <source>
        <dbReference type="ARBA" id="ARBA00022842"/>
    </source>
</evidence>
<dbReference type="GO" id="GO:0034431">
    <property type="term" value="F:bis(5'-adenosyl)-hexaphosphatase activity"/>
    <property type="evidence" value="ECO:0007669"/>
    <property type="project" value="TreeGrafter"/>
</dbReference>
<dbReference type="InterPro" id="IPR047198">
    <property type="entry name" value="DDP-like_NUDIX"/>
</dbReference>
<keyword evidence="3" id="KW-0378">Hydrolase</keyword>
<keyword evidence="2" id="KW-0479">Metal-binding</keyword>
<dbReference type="GO" id="GO:1901909">
    <property type="term" value="P:diadenosine hexaphosphate catabolic process"/>
    <property type="evidence" value="ECO:0007669"/>
    <property type="project" value="TreeGrafter"/>
</dbReference>
<dbReference type="GO" id="GO:0046872">
    <property type="term" value="F:metal ion binding"/>
    <property type="evidence" value="ECO:0007669"/>
    <property type="project" value="UniProtKB-KW"/>
</dbReference>
<dbReference type="Gene3D" id="3.90.79.10">
    <property type="entry name" value="Nucleoside Triphosphate Pyrophosphohydrolase"/>
    <property type="match status" value="1"/>
</dbReference>
<dbReference type="CDD" id="cd04666">
    <property type="entry name" value="NUDIX_DIPP2_like_Nudt4"/>
    <property type="match status" value="1"/>
</dbReference>
<evidence type="ECO:0000259" key="5">
    <source>
        <dbReference type="PROSITE" id="PS51462"/>
    </source>
</evidence>
<reference evidence="6 7" key="1">
    <citation type="journal article" date="2015" name="Antonie Van Leeuwenhoek">
        <title>Thioclava indica sp. nov., isolated from surface seawater of the Indian Ocean.</title>
        <authorList>
            <person name="Liu Y."/>
            <person name="Lai Q."/>
            <person name="Du J."/>
            <person name="Xu H."/>
            <person name="Jiang L."/>
            <person name="Shao Z."/>
        </authorList>
    </citation>
    <scope>NUCLEOTIDE SEQUENCE [LARGE SCALE GENOMIC DNA]</scope>
    <source>
        <strain evidence="6 7">DT23-4</strain>
    </source>
</reference>